<dbReference type="Gene3D" id="1.20.5.1930">
    <property type="match status" value="1"/>
</dbReference>
<keyword evidence="4" id="KW-0808">Transferase</keyword>
<evidence type="ECO:0000256" key="2">
    <source>
        <dbReference type="ARBA" id="ARBA00012438"/>
    </source>
</evidence>
<dbReference type="RefSeq" id="WP_184756722.1">
    <property type="nucleotide sequence ID" value="NZ_BAABEK010000033.1"/>
</dbReference>
<keyword evidence="6 13" id="KW-0418">Kinase</keyword>
<dbReference type="EMBL" id="JACHJU010000002">
    <property type="protein sequence ID" value="MBB4940513.1"/>
    <property type="molecule type" value="Genomic_DNA"/>
</dbReference>
<dbReference type="Gene3D" id="3.30.565.10">
    <property type="entry name" value="Histidine kinase-like ATPase, C-terminal domain"/>
    <property type="match status" value="1"/>
</dbReference>
<dbReference type="InterPro" id="IPR036890">
    <property type="entry name" value="HATPase_C_sf"/>
</dbReference>
<dbReference type="Pfam" id="PF02518">
    <property type="entry name" value="HATPase_c"/>
    <property type="match status" value="1"/>
</dbReference>
<evidence type="ECO:0000259" key="11">
    <source>
        <dbReference type="Pfam" id="PF02518"/>
    </source>
</evidence>
<dbReference type="PANTHER" id="PTHR24421">
    <property type="entry name" value="NITRATE/NITRITE SENSOR PROTEIN NARX-RELATED"/>
    <property type="match status" value="1"/>
</dbReference>
<keyword evidence="10" id="KW-0812">Transmembrane</keyword>
<evidence type="ECO:0000256" key="4">
    <source>
        <dbReference type="ARBA" id="ARBA00022679"/>
    </source>
</evidence>
<evidence type="ECO:0000259" key="12">
    <source>
        <dbReference type="Pfam" id="PF07730"/>
    </source>
</evidence>
<keyword evidence="10" id="KW-1133">Transmembrane helix</keyword>
<dbReference type="InterPro" id="IPR003594">
    <property type="entry name" value="HATPase_dom"/>
</dbReference>
<accession>A0A7W7WB52</accession>
<dbReference type="GO" id="GO:0046983">
    <property type="term" value="F:protein dimerization activity"/>
    <property type="evidence" value="ECO:0007669"/>
    <property type="project" value="InterPro"/>
</dbReference>
<dbReference type="CDD" id="cd16917">
    <property type="entry name" value="HATPase_UhpB-NarQ-NarX-like"/>
    <property type="match status" value="1"/>
</dbReference>
<sequence length="521" mass="55178">MRRKAVVAKDVLLWAVLCLPLLWGALTSFLADGYTWWEVGAGAAAIGVAVTLGRSRPLPAMLVTAALWLLAVVIGKATAFFPAMAAMSYLAGVRTVRARPAASALGATAAAAVVAVPVLRWDAGSWFVAVTGIVLFEVVPWLAGRARHQHLELVRAGWERAEHLEREQRILTEQVRLRERARIAGDMHDLLGHELSLVALRIGGLEVAPGLDERYREAAGEARSAVTAASDRLREIVEVLRDDSDPEPDRRDVAELVGRARAAGMRVELHGGEDDVRLPPMAERALRRVVQEGLTNAAKHAPGVPVVIRLDRSAGETVVTVSNGAPPAAPAGGHDPAPARPPAGGYGLAGLTERVRLCGGSLHAARQDGGFELEATLPHTPGPVRQAPLLSPSAVHLREARRRVRRTRVTAIAAALVAGAGATAAVLGFMTYDAVTSVLSPADFGRLRVGQSEPAVGAVLPARTRIDGPAAGEPPVPAGAGCRYYGTRPDPFDALSRELYRLCFADGRLASKDFLPADRVP</sequence>
<gene>
    <name evidence="13" type="ORF">FHR32_004890</name>
</gene>
<dbReference type="SUPFAM" id="SSF55874">
    <property type="entry name" value="ATPase domain of HSP90 chaperone/DNA topoisomerase II/histidine kinase"/>
    <property type="match status" value="1"/>
</dbReference>
<feature type="transmembrane region" description="Helical" evidence="10">
    <location>
        <begin position="411"/>
        <end position="432"/>
    </location>
</feature>
<feature type="domain" description="Histidine kinase/HSP90-like ATPase" evidence="11">
    <location>
        <begin position="283"/>
        <end position="380"/>
    </location>
</feature>
<feature type="region of interest" description="Disordered" evidence="9">
    <location>
        <begin position="322"/>
        <end position="341"/>
    </location>
</feature>
<dbReference type="Pfam" id="PF07730">
    <property type="entry name" value="HisKA_3"/>
    <property type="match status" value="1"/>
</dbReference>
<keyword evidence="10" id="KW-0472">Membrane</keyword>
<evidence type="ECO:0000313" key="13">
    <source>
        <dbReference type="EMBL" id="MBB4940513.1"/>
    </source>
</evidence>
<comment type="caution">
    <text evidence="13">The sequence shown here is derived from an EMBL/GenBank/DDBJ whole genome shotgun (WGS) entry which is preliminary data.</text>
</comment>
<dbReference type="GO" id="GO:0000155">
    <property type="term" value="F:phosphorelay sensor kinase activity"/>
    <property type="evidence" value="ECO:0007669"/>
    <property type="project" value="InterPro"/>
</dbReference>
<dbReference type="GO" id="GO:0005524">
    <property type="term" value="F:ATP binding"/>
    <property type="evidence" value="ECO:0007669"/>
    <property type="project" value="UniProtKB-KW"/>
</dbReference>
<feature type="compositionally biased region" description="Low complexity" evidence="9">
    <location>
        <begin position="324"/>
        <end position="336"/>
    </location>
</feature>
<dbReference type="InterPro" id="IPR011712">
    <property type="entry name" value="Sig_transdc_His_kin_sub3_dim/P"/>
</dbReference>
<evidence type="ECO:0000313" key="14">
    <source>
        <dbReference type="Proteomes" id="UP000534286"/>
    </source>
</evidence>
<keyword evidence="3" id="KW-0597">Phosphoprotein</keyword>
<proteinExistence type="predicted"/>
<feature type="transmembrane region" description="Helical" evidence="10">
    <location>
        <begin position="65"/>
        <end position="90"/>
    </location>
</feature>
<evidence type="ECO:0000256" key="3">
    <source>
        <dbReference type="ARBA" id="ARBA00022553"/>
    </source>
</evidence>
<keyword evidence="14" id="KW-1185">Reference proteome</keyword>
<dbReference type="InterPro" id="IPR050482">
    <property type="entry name" value="Sensor_HK_TwoCompSys"/>
</dbReference>
<evidence type="ECO:0000256" key="6">
    <source>
        <dbReference type="ARBA" id="ARBA00022777"/>
    </source>
</evidence>
<keyword evidence="7" id="KW-0067">ATP-binding</keyword>
<feature type="transmembrane region" description="Helical" evidence="10">
    <location>
        <begin position="102"/>
        <end position="119"/>
    </location>
</feature>
<keyword evidence="8" id="KW-0902">Two-component regulatory system</keyword>
<feature type="domain" description="Signal transduction histidine kinase subgroup 3 dimerisation and phosphoacceptor" evidence="12">
    <location>
        <begin position="179"/>
        <end position="243"/>
    </location>
</feature>
<evidence type="ECO:0000256" key="1">
    <source>
        <dbReference type="ARBA" id="ARBA00000085"/>
    </source>
</evidence>
<keyword evidence="5" id="KW-0547">Nucleotide-binding</keyword>
<name>A0A7W7WB52_9ACTN</name>
<feature type="transmembrane region" description="Helical" evidence="10">
    <location>
        <begin position="125"/>
        <end position="143"/>
    </location>
</feature>
<evidence type="ECO:0000256" key="8">
    <source>
        <dbReference type="ARBA" id="ARBA00023012"/>
    </source>
</evidence>
<dbReference type="Proteomes" id="UP000534286">
    <property type="component" value="Unassembled WGS sequence"/>
</dbReference>
<organism evidence="13 14">
    <name type="scientific">Streptosporangium album</name>
    <dbReference type="NCBI Taxonomy" id="47479"/>
    <lineage>
        <taxon>Bacteria</taxon>
        <taxon>Bacillati</taxon>
        <taxon>Actinomycetota</taxon>
        <taxon>Actinomycetes</taxon>
        <taxon>Streptosporangiales</taxon>
        <taxon>Streptosporangiaceae</taxon>
        <taxon>Streptosporangium</taxon>
    </lineage>
</organism>
<dbReference type="PANTHER" id="PTHR24421:SF10">
    <property type="entry name" value="NITRATE_NITRITE SENSOR PROTEIN NARQ"/>
    <property type="match status" value="1"/>
</dbReference>
<evidence type="ECO:0000256" key="10">
    <source>
        <dbReference type="SAM" id="Phobius"/>
    </source>
</evidence>
<dbReference type="GO" id="GO:0016020">
    <property type="term" value="C:membrane"/>
    <property type="evidence" value="ECO:0007669"/>
    <property type="project" value="InterPro"/>
</dbReference>
<evidence type="ECO:0000256" key="9">
    <source>
        <dbReference type="SAM" id="MobiDB-lite"/>
    </source>
</evidence>
<protein>
    <recommendedName>
        <fullName evidence="2">histidine kinase</fullName>
        <ecNumber evidence="2">2.7.13.3</ecNumber>
    </recommendedName>
</protein>
<reference evidence="13 14" key="1">
    <citation type="submission" date="2020-08" db="EMBL/GenBank/DDBJ databases">
        <title>Sequencing the genomes of 1000 actinobacteria strains.</title>
        <authorList>
            <person name="Klenk H.-P."/>
        </authorList>
    </citation>
    <scope>NUCLEOTIDE SEQUENCE [LARGE SCALE GENOMIC DNA]</scope>
    <source>
        <strain evidence="13 14">DSM 43023</strain>
    </source>
</reference>
<evidence type="ECO:0000256" key="7">
    <source>
        <dbReference type="ARBA" id="ARBA00022840"/>
    </source>
</evidence>
<evidence type="ECO:0000256" key="5">
    <source>
        <dbReference type="ARBA" id="ARBA00022741"/>
    </source>
</evidence>
<comment type="catalytic activity">
    <reaction evidence="1">
        <text>ATP + protein L-histidine = ADP + protein N-phospho-L-histidine.</text>
        <dbReference type="EC" id="2.7.13.3"/>
    </reaction>
</comment>
<dbReference type="AlphaFoldDB" id="A0A7W7WB52"/>
<dbReference type="EC" id="2.7.13.3" evidence="2"/>